<feature type="transmembrane region" description="Helical" evidence="5">
    <location>
        <begin position="72"/>
        <end position="92"/>
    </location>
</feature>
<dbReference type="PANTHER" id="PTHR42718">
    <property type="entry name" value="MAJOR FACILITATOR SUPERFAMILY MULTIDRUG TRANSPORTER MFSC"/>
    <property type="match status" value="1"/>
</dbReference>
<dbReference type="PROSITE" id="PS50850">
    <property type="entry name" value="MFS"/>
    <property type="match status" value="1"/>
</dbReference>
<keyword evidence="3 5" id="KW-1133">Transmembrane helix</keyword>
<evidence type="ECO:0000259" key="6">
    <source>
        <dbReference type="PROSITE" id="PS50850"/>
    </source>
</evidence>
<feature type="transmembrane region" description="Helical" evidence="5">
    <location>
        <begin position="470"/>
        <end position="492"/>
    </location>
</feature>
<evidence type="ECO:0000256" key="5">
    <source>
        <dbReference type="SAM" id="Phobius"/>
    </source>
</evidence>
<feature type="transmembrane region" description="Helical" evidence="5">
    <location>
        <begin position="262"/>
        <end position="282"/>
    </location>
</feature>
<dbReference type="PANTHER" id="PTHR42718:SF49">
    <property type="entry name" value="EXPORT PROTEIN"/>
    <property type="match status" value="1"/>
</dbReference>
<gene>
    <name evidence="7" type="ORF">H8S59_08830</name>
</gene>
<keyword evidence="2 5" id="KW-0812">Transmembrane</keyword>
<name>A0ABR7AZU5_9PSED</name>
<dbReference type="InterPro" id="IPR020846">
    <property type="entry name" value="MFS_dom"/>
</dbReference>
<dbReference type="Gene3D" id="1.20.1250.20">
    <property type="entry name" value="MFS general substrate transporter like domains"/>
    <property type="match status" value="1"/>
</dbReference>
<evidence type="ECO:0000256" key="4">
    <source>
        <dbReference type="ARBA" id="ARBA00023136"/>
    </source>
</evidence>
<keyword evidence="4 5" id="KW-0472">Membrane</keyword>
<accession>A0ABR7AZU5</accession>
<feature type="transmembrane region" description="Helical" evidence="5">
    <location>
        <begin position="352"/>
        <end position="372"/>
    </location>
</feature>
<feature type="transmembrane region" description="Helical" evidence="5">
    <location>
        <begin position="162"/>
        <end position="180"/>
    </location>
</feature>
<protein>
    <submittedName>
        <fullName evidence="7">MFS transporter</fullName>
    </submittedName>
</protein>
<dbReference type="CDD" id="cd17321">
    <property type="entry name" value="MFS_MMR_MDR_like"/>
    <property type="match status" value="1"/>
</dbReference>
<dbReference type="EMBL" id="JACONW010000029">
    <property type="protein sequence ID" value="MBC3949870.1"/>
    <property type="molecule type" value="Genomic_DNA"/>
</dbReference>
<dbReference type="PROSITE" id="PS51257">
    <property type="entry name" value="PROKAR_LIPOPROTEIN"/>
    <property type="match status" value="1"/>
</dbReference>
<sequence length="506" mass="53591">MRKEAAILVVASAGCAMTVLDTNVVGIVLPTIARDLHASFAEIEWVISAYVLCFAALLLPAGSIADRYGRRLVFLFGIALFGVASLACGLAPSAPGLYLARAVQGVGAAFLLAPALAIIGHTFHDEKARSHAWAIWGGIMGLTMVISPLMGGVISSSLGWRWAFYINIPACLLLATAVVMRVDESRDPTPRVLDIPGITLFALGMFSVTWALISGPSHGWMSSPVLLSMIAGLLLFTVFVWVEKRRTYPMLDLELFKARPFVGAVLAMLAYASSAQVMASLLPLFLQNGRGNGVLAAGIAMLPFALAMLIFPQVGRRLSPYLDSARILALGLLIVALGNLILMFAAVNQRELLLISGMAVLGTGGGLLNGETQKAIMGTVPRHRAGMASGISTTFRFTGILLGFAGLGAVLASGVRSAIESSLMHSGVSVESGFAEYVMAGDFDRAVAMYPNDLTEMLKRLAQQSYSQGFAGAFLIAAMFALLASAAVYVLMRRNQSKSEPFITHG</sequence>
<dbReference type="SUPFAM" id="SSF103473">
    <property type="entry name" value="MFS general substrate transporter"/>
    <property type="match status" value="1"/>
</dbReference>
<dbReference type="Proteomes" id="UP000651852">
    <property type="component" value="Unassembled WGS sequence"/>
</dbReference>
<evidence type="ECO:0000313" key="7">
    <source>
        <dbReference type="EMBL" id="MBC3949870.1"/>
    </source>
</evidence>
<comment type="subcellular location">
    <subcellularLocation>
        <location evidence="1">Membrane</location>
        <topology evidence="1">Multi-pass membrane protein</topology>
    </subcellularLocation>
</comment>
<keyword evidence="8" id="KW-1185">Reference proteome</keyword>
<feature type="transmembrane region" description="Helical" evidence="5">
    <location>
        <begin position="98"/>
        <end position="119"/>
    </location>
</feature>
<reference evidence="7 8" key="1">
    <citation type="submission" date="2020-08" db="EMBL/GenBank/DDBJ databases">
        <title>Putative novel bacterial strains isolated from necrotic wheat leaf tissues caused by Xanthomonas translucens.</title>
        <authorList>
            <person name="Tambong J.T."/>
        </authorList>
    </citation>
    <scope>NUCLEOTIDE SEQUENCE [LARGE SCALE GENOMIC DNA]</scope>
    <source>
        <strain evidence="7 8">DOAB 1069</strain>
    </source>
</reference>
<feature type="domain" description="Major facilitator superfamily (MFS) profile" evidence="6">
    <location>
        <begin position="7"/>
        <end position="496"/>
    </location>
</feature>
<feature type="transmembrane region" description="Helical" evidence="5">
    <location>
        <begin position="131"/>
        <end position="150"/>
    </location>
</feature>
<proteinExistence type="predicted"/>
<feature type="transmembrane region" description="Helical" evidence="5">
    <location>
        <begin position="225"/>
        <end position="242"/>
    </location>
</feature>
<dbReference type="InterPro" id="IPR011701">
    <property type="entry name" value="MFS"/>
</dbReference>
<dbReference type="InterPro" id="IPR036259">
    <property type="entry name" value="MFS_trans_sf"/>
</dbReference>
<organism evidence="7 8">
    <name type="scientific">Pseudomonas folii</name>
    <dbReference type="NCBI Taxonomy" id="2762593"/>
    <lineage>
        <taxon>Bacteria</taxon>
        <taxon>Pseudomonadati</taxon>
        <taxon>Pseudomonadota</taxon>
        <taxon>Gammaproteobacteria</taxon>
        <taxon>Pseudomonadales</taxon>
        <taxon>Pseudomonadaceae</taxon>
        <taxon>Pseudomonas</taxon>
    </lineage>
</organism>
<evidence type="ECO:0000256" key="2">
    <source>
        <dbReference type="ARBA" id="ARBA00022692"/>
    </source>
</evidence>
<comment type="caution">
    <text evidence="7">The sequence shown here is derived from an EMBL/GenBank/DDBJ whole genome shotgun (WGS) entry which is preliminary data.</text>
</comment>
<evidence type="ECO:0000256" key="1">
    <source>
        <dbReference type="ARBA" id="ARBA00004141"/>
    </source>
</evidence>
<dbReference type="Pfam" id="PF07690">
    <property type="entry name" value="MFS_1"/>
    <property type="match status" value="1"/>
</dbReference>
<feature type="transmembrane region" description="Helical" evidence="5">
    <location>
        <begin position="192"/>
        <end position="213"/>
    </location>
</feature>
<evidence type="ECO:0000256" key="3">
    <source>
        <dbReference type="ARBA" id="ARBA00022989"/>
    </source>
</evidence>
<feature type="transmembrane region" description="Helical" evidence="5">
    <location>
        <begin position="294"/>
        <end position="315"/>
    </location>
</feature>
<feature type="transmembrane region" description="Helical" evidence="5">
    <location>
        <begin position="45"/>
        <end position="65"/>
    </location>
</feature>
<feature type="transmembrane region" description="Helical" evidence="5">
    <location>
        <begin position="393"/>
        <end position="415"/>
    </location>
</feature>
<evidence type="ECO:0000313" key="8">
    <source>
        <dbReference type="Proteomes" id="UP000651852"/>
    </source>
</evidence>
<feature type="transmembrane region" description="Helical" evidence="5">
    <location>
        <begin position="327"/>
        <end position="346"/>
    </location>
</feature>
<dbReference type="Gene3D" id="1.20.1720.10">
    <property type="entry name" value="Multidrug resistance protein D"/>
    <property type="match status" value="1"/>
</dbReference>